<dbReference type="Pfam" id="PF05960">
    <property type="entry name" value="DUF885"/>
    <property type="match status" value="1"/>
</dbReference>
<organism evidence="1 2">
    <name type="scientific">Bariatricus massiliensis</name>
    <dbReference type="NCBI Taxonomy" id="1745713"/>
    <lineage>
        <taxon>Bacteria</taxon>
        <taxon>Bacillati</taxon>
        <taxon>Bacillota</taxon>
        <taxon>Clostridia</taxon>
        <taxon>Lachnospirales</taxon>
        <taxon>Lachnospiraceae</taxon>
        <taxon>Bariatricus</taxon>
    </lineage>
</organism>
<evidence type="ECO:0000313" key="2">
    <source>
        <dbReference type="Proteomes" id="UP001299546"/>
    </source>
</evidence>
<name>A0ABS8DH71_9FIRM</name>
<dbReference type="PROSITE" id="PS51257">
    <property type="entry name" value="PROKAR_LIPOPROTEIN"/>
    <property type="match status" value="1"/>
</dbReference>
<dbReference type="PANTHER" id="PTHR33361:SF2">
    <property type="entry name" value="DUF885 DOMAIN-CONTAINING PROTEIN"/>
    <property type="match status" value="1"/>
</dbReference>
<dbReference type="PANTHER" id="PTHR33361">
    <property type="entry name" value="GLR0591 PROTEIN"/>
    <property type="match status" value="1"/>
</dbReference>
<proteinExistence type="predicted"/>
<keyword evidence="2" id="KW-1185">Reference proteome</keyword>
<protein>
    <submittedName>
        <fullName evidence="1">DUF885 domain-containing protein</fullName>
    </submittedName>
</protein>
<dbReference type="EMBL" id="JAJCIS010000006">
    <property type="protein sequence ID" value="MCB7387765.1"/>
    <property type="molecule type" value="Genomic_DNA"/>
</dbReference>
<evidence type="ECO:0000313" key="1">
    <source>
        <dbReference type="EMBL" id="MCB7387765.1"/>
    </source>
</evidence>
<sequence length="587" mass="66078">MRSSFSSYRRGLYRLLLTTTVLILVLSGCKAFSKTSPDDKSFETFTNRLFQQEVSSSTISLHYTLQNPSDYGLLDYPITYGSFSTDPAMSHAALENCSAALHEFKDSALSKENRLTYDVLDSYLETASSGARFLLYEEPLSPVTGLHAQLPVLLSEYQFHSAEDVDIYLQLLEKTGDYFGSLILFEQTKSDSGLFMPDYQVDSVTEQCRSFIDMGDNNYLYTTFQERLNTVDGITDKQKETFTSKNASCIQSVIFPAYENLIQELTKLKGTGKNEKGLCNLPDGKAYYEYVVKHSTGISESIPTLQKMTKKQMAEDLKAMQNILYTSGSTADSQAASILETTEPTSMLNDLKSKITEAFPSIPSVNVNVKYVPEAMQEYLSPAFYMIPAIDNSTDNVIYINEGQTVKGLNLYTTLAHEGYPGHLYQTVYFASKEADPVRNILDFGGYVEGWATYAEMMSYYMAPLSKNDATLLQKNSSVILGLYALADMGIHYDNWSVTDTIKFFKDYGITDINAIQRVYELIVGDPGNYLKYYLGYVKFFQLKKEIAAELGSDFKQKEFHKAVLDVGPAPFDVLENYVKEELLEKQ</sequence>
<accession>A0ABS8DH71</accession>
<reference evidence="1 2" key="1">
    <citation type="submission" date="2021-10" db="EMBL/GenBank/DDBJ databases">
        <title>Collection of gut derived symbiotic bacterial strains cultured from healthy donors.</title>
        <authorList>
            <person name="Lin H."/>
            <person name="Littmann E."/>
            <person name="Kohout C."/>
            <person name="Pamer E.G."/>
        </authorList>
    </citation>
    <scope>NUCLEOTIDE SEQUENCE [LARGE SCALE GENOMIC DNA]</scope>
    <source>
        <strain evidence="1 2">DFI.1.165</strain>
    </source>
</reference>
<dbReference type="RefSeq" id="WP_227183591.1">
    <property type="nucleotide sequence ID" value="NZ_JAJCIQ010000007.1"/>
</dbReference>
<dbReference type="Proteomes" id="UP001299546">
    <property type="component" value="Unassembled WGS sequence"/>
</dbReference>
<gene>
    <name evidence="1" type="ORF">LIZ65_10745</name>
</gene>
<dbReference type="InterPro" id="IPR010281">
    <property type="entry name" value="DUF885"/>
</dbReference>
<comment type="caution">
    <text evidence="1">The sequence shown here is derived from an EMBL/GenBank/DDBJ whole genome shotgun (WGS) entry which is preliminary data.</text>
</comment>